<evidence type="ECO:0000256" key="1">
    <source>
        <dbReference type="ARBA" id="ARBA00004141"/>
    </source>
</evidence>
<feature type="transmembrane region" description="Helical" evidence="5">
    <location>
        <begin position="236"/>
        <end position="254"/>
    </location>
</feature>
<feature type="transmembrane region" description="Helical" evidence="5">
    <location>
        <begin position="395"/>
        <end position="413"/>
    </location>
</feature>
<dbReference type="InterPro" id="IPR050367">
    <property type="entry name" value="APC_superfamily"/>
</dbReference>
<organism evidence="7 8">
    <name type="scientific">Pseudomonas rustica</name>
    <dbReference type="NCBI Taxonomy" id="2827099"/>
    <lineage>
        <taxon>Bacteria</taxon>
        <taxon>Pseudomonadati</taxon>
        <taxon>Pseudomonadota</taxon>
        <taxon>Gammaproteobacteria</taxon>
        <taxon>Pseudomonadales</taxon>
        <taxon>Pseudomonadaceae</taxon>
        <taxon>Pseudomonas</taxon>
    </lineage>
</organism>
<dbReference type="Proteomes" id="UP000676035">
    <property type="component" value="Unassembled WGS sequence"/>
</dbReference>
<dbReference type="EMBL" id="JAGYHF010000014">
    <property type="protein sequence ID" value="MBS4081271.1"/>
    <property type="molecule type" value="Genomic_DNA"/>
</dbReference>
<evidence type="ECO:0000259" key="6">
    <source>
        <dbReference type="Pfam" id="PF00324"/>
    </source>
</evidence>
<dbReference type="PANTHER" id="PTHR42770:SF16">
    <property type="entry name" value="AMINO ACID PERMEASE"/>
    <property type="match status" value="1"/>
</dbReference>
<dbReference type="Gene3D" id="1.20.1740.10">
    <property type="entry name" value="Amino acid/polyamine transporter I"/>
    <property type="match status" value="1"/>
</dbReference>
<comment type="caution">
    <text evidence="7">The sequence shown here is derived from an EMBL/GenBank/DDBJ whole genome shotgun (WGS) entry which is preliminary data.</text>
</comment>
<feature type="transmembrane region" description="Helical" evidence="5">
    <location>
        <begin position="196"/>
        <end position="215"/>
    </location>
</feature>
<feature type="transmembrane region" description="Helical" evidence="5">
    <location>
        <begin position="292"/>
        <end position="312"/>
    </location>
</feature>
<dbReference type="Pfam" id="PF00324">
    <property type="entry name" value="AA_permease"/>
    <property type="match status" value="1"/>
</dbReference>
<keyword evidence="8" id="KW-1185">Reference proteome</keyword>
<evidence type="ECO:0000313" key="7">
    <source>
        <dbReference type="EMBL" id="MBS4081271.1"/>
    </source>
</evidence>
<feature type="transmembrane region" description="Helical" evidence="5">
    <location>
        <begin position="156"/>
        <end position="176"/>
    </location>
</feature>
<evidence type="ECO:0000313" key="8">
    <source>
        <dbReference type="Proteomes" id="UP000676035"/>
    </source>
</evidence>
<comment type="subcellular location">
    <subcellularLocation>
        <location evidence="1">Membrane</location>
        <topology evidence="1">Multi-pass membrane protein</topology>
    </subcellularLocation>
</comment>
<proteinExistence type="predicted"/>
<evidence type="ECO:0000256" key="5">
    <source>
        <dbReference type="SAM" id="Phobius"/>
    </source>
</evidence>
<keyword evidence="2 5" id="KW-0812">Transmembrane</keyword>
<reference evidence="7 8" key="1">
    <citation type="submission" date="2021-04" db="EMBL/GenBank/DDBJ databases">
        <title>Pseudomonas rustica sp. nov. isolated from raw milk.</title>
        <authorList>
            <person name="Fiedler G."/>
            <person name="Gieschler S."/>
            <person name="Kabisch J."/>
            <person name="Grimmler C."/>
            <person name="Brinks E."/>
            <person name="Wagner N."/>
            <person name="Hetzer B."/>
            <person name="Franz C.M.A.P."/>
            <person name="Boehnlein C."/>
        </authorList>
    </citation>
    <scope>NUCLEOTIDE SEQUENCE [LARGE SCALE GENOMIC DNA]</scope>
    <source>
        <strain evidence="7 8">MBT-4</strain>
    </source>
</reference>
<name>A0ABS5N5N8_9PSED</name>
<evidence type="ECO:0000256" key="3">
    <source>
        <dbReference type="ARBA" id="ARBA00022989"/>
    </source>
</evidence>
<keyword evidence="4 5" id="KW-0472">Membrane</keyword>
<feature type="transmembrane region" description="Helical" evidence="5">
    <location>
        <begin position="333"/>
        <end position="353"/>
    </location>
</feature>
<dbReference type="RefSeq" id="WP_212546119.1">
    <property type="nucleotide sequence ID" value="NZ_JAGYHF010000014.1"/>
</dbReference>
<dbReference type="PANTHER" id="PTHR42770">
    <property type="entry name" value="AMINO ACID TRANSPORTER-RELATED"/>
    <property type="match status" value="1"/>
</dbReference>
<feature type="transmembrane region" description="Helical" evidence="5">
    <location>
        <begin position="126"/>
        <end position="144"/>
    </location>
</feature>
<protein>
    <submittedName>
        <fullName evidence="7">APC family permease</fullName>
    </submittedName>
</protein>
<gene>
    <name evidence="7" type="ORF">KFS80_23560</name>
</gene>
<feature type="transmembrane region" description="Helical" evidence="5">
    <location>
        <begin position="92"/>
        <end position="114"/>
    </location>
</feature>
<feature type="transmembrane region" description="Helical" evidence="5">
    <location>
        <begin position="47"/>
        <end position="71"/>
    </location>
</feature>
<evidence type="ECO:0000256" key="4">
    <source>
        <dbReference type="ARBA" id="ARBA00023136"/>
    </source>
</evidence>
<dbReference type="InterPro" id="IPR004841">
    <property type="entry name" value="AA-permease/SLC12A_dom"/>
</dbReference>
<sequence>MEIEEFGYKQELKRSLTLTDLVVYGMIFMIPIAPFGVYGYVNAEAPGMVPLAYIIGMVAMLFTALSYGSMAKAFPIAGSVYSYAQRGLNQHVGFIAGWLMLLDYLLIPPLLYVYAAMALNHLYPDIPKVGFILAFLVSATFVNLRGITFTARMNIIFLLAQLVVLGIFLFYAWTALHNGGGNGELTLAPLYNPETFNFALLMQAVSIAVLSFLGFDAISTLAEEIKGDPGKSVGKAALITLIVMGVIFVAQTWIATDLAAGMGFKSADTAFYEIAEIAAGSWLATVTGVATALAWGVAVAITSQAAVSRLLFGMARDGKLPKVLAKVHPKHNTPYLSIYLVAALSLLICYLFINSVDTLTSLVNFGALSGFMLLHLTVINYYWRRQKSGQVIRHLICPVIGFIIVAAIMYNMGVDAQKLGLIWIALGLVYLFFLNKLGASTALPDPSNG</sequence>
<evidence type="ECO:0000256" key="2">
    <source>
        <dbReference type="ARBA" id="ARBA00022692"/>
    </source>
</evidence>
<dbReference type="PIRSF" id="PIRSF006060">
    <property type="entry name" value="AA_transporter"/>
    <property type="match status" value="1"/>
</dbReference>
<feature type="domain" description="Amino acid permease/ SLC12A" evidence="6">
    <location>
        <begin position="29"/>
        <end position="393"/>
    </location>
</feature>
<keyword evidence="3 5" id="KW-1133">Transmembrane helix</keyword>
<feature type="transmembrane region" description="Helical" evidence="5">
    <location>
        <begin position="21"/>
        <end position="41"/>
    </location>
</feature>
<accession>A0ABS5N5N8</accession>
<feature type="transmembrane region" description="Helical" evidence="5">
    <location>
        <begin position="365"/>
        <end position="383"/>
    </location>
</feature>
<feature type="transmembrane region" description="Helical" evidence="5">
    <location>
        <begin position="419"/>
        <end position="437"/>
    </location>
</feature>